<feature type="binding site" evidence="6">
    <location>
        <position position="287"/>
    </location>
    <ligand>
        <name>alpha-maltose 1-phosphate</name>
        <dbReference type="ChEBI" id="CHEBI:63576"/>
    </ligand>
</feature>
<dbReference type="Pfam" id="PF11896">
    <property type="entry name" value="GlgE_dom_N_S"/>
    <property type="match status" value="1"/>
</dbReference>
<organism evidence="9 10">
    <name type="scientific">Mycobacterium helveticum</name>
    <dbReference type="NCBI Taxonomy" id="2592811"/>
    <lineage>
        <taxon>Bacteria</taxon>
        <taxon>Bacillati</taxon>
        <taxon>Actinomycetota</taxon>
        <taxon>Actinomycetes</taxon>
        <taxon>Mycobacteriales</taxon>
        <taxon>Mycobacteriaceae</taxon>
        <taxon>Mycobacterium</taxon>
    </lineage>
</organism>
<dbReference type="HAMAP" id="MF_02124">
    <property type="entry name" value="GlgE"/>
    <property type="match status" value="1"/>
</dbReference>
<keyword evidence="10" id="KW-1185">Reference proteome</keyword>
<feature type="domain" description="Glycosyl hydrolase family 13 catalytic" evidence="8">
    <location>
        <begin position="231"/>
        <end position="572"/>
    </location>
</feature>
<dbReference type="InterPro" id="IPR013783">
    <property type="entry name" value="Ig-like_fold"/>
</dbReference>
<evidence type="ECO:0000256" key="6">
    <source>
        <dbReference type="HAMAP-Rule" id="MF_02124"/>
    </source>
</evidence>
<evidence type="ECO:0000259" key="8">
    <source>
        <dbReference type="SMART" id="SM00642"/>
    </source>
</evidence>
<dbReference type="PANTHER" id="PTHR47786:SF2">
    <property type="entry name" value="GLYCOSYL HYDROLASE FAMILY 13 CATALYTIC DOMAIN-CONTAINING PROTEIN"/>
    <property type="match status" value="1"/>
</dbReference>
<dbReference type="Proteomes" id="UP000320513">
    <property type="component" value="Unassembled WGS sequence"/>
</dbReference>
<feature type="binding site" evidence="6">
    <location>
        <position position="347"/>
    </location>
    <ligand>
        <name>alpha-maltose 1-phosphate</name>
        <dbReference type="ChEBI" id="CHEBI:63576"/>
    </ligand>
</feature>
<dbReference type="GO" id="GO:0030979">
    <property type="term" value="P:alpha-glucan biosynthetic process"/>
    <property type="evidence" value="ECO:0007669"/>
    <property type="project" value="UniProtKB-UniRule"/>
</dbReference>
<dbReference type="InterPro" id="IPR049171">
    <property type="entry name" value="GLGE_C"/>
</dbReference>
<evidence type="ECO:0000256" key="1">
    <source>
        <dbReference type="ARBA" id="ARBA00011738"/>
    </source>
</evidence>
<dbReference type="OrthoDB" id="9805159at2"/>
<evidence type="ECO:0000313" key="9">
    <source>
        <dbReference type="EMBL" id="TVS85606.1"/>
    </source>
</evidence>
<dbReference type="InterPro" id="IPR017853">
    <property type="entry name" value="GH"/>
</dbReference>
<accession>A0A557XIS0</accession>
<dbReference type="GO" id="GO:0005978">
    <property type="term" value="P:glycogen biosynthetic process"/>
    <property type="evidence" value="ECO:0007669"/>
    <property type="project" value="UniProtKB-UniRule"/>
</dbReference>
<evidence type="ECO:0000256" key="3">
    <source>
        <dbReference type="ARBA" id="ARBA00022679"/>
    </source>
</evidence>
<keyword evidence="6" id="KW-0321">Glycogen metabolism</keyword>
<protein>
    <recommendedName>
        <fullName evidence="6">Alpha-1,4-glucan:maltose-1-phosphate maltosyltransferase</fullName>
        <shortName evidence="6">GMPMT</shortName>
        <ecNumber evidence="6">2.4.99.16</ecNumber>
    </recommendedName>
    <alternativeName>
        <fullName evidence="6">(1-&gt;4)-alpha-D-glucan:maltose-1-phosphate alpha-D-maltosyltransferase</fullName>
    </alternativeName>
</protein>
<feature type="binding site" evidence="6">
    <location>
        <position position="382"/>
    </location>
    <ligand>
        <name>alpha-maltose 1-phosphate</name>
        <dbReference type="ChEBI" id="CHEBI:63576"/>
    </ligand>
</feature>
<name>A0A557XIS0_9MYCO</name>
<comment type="pathway">
    <text evidence="6">Glycan biosynthesis; glycogen biosynthesis.</text>
</comment>
<evidence type="ECO:0000256" key="2">
    <source>
        <dbReference type="ARBA" id="ARBA00022676"/>
    </source>
</evidence>
<keyword evidence="6" id="KW-0320">Glycogen biosynthesis</keyword>
<dbReference type="Pfam" id="PF21702">
    <property type="entry name" value="GLGE_C"/>
    <property type="match status" value="1"/>
</dbReference>
<dbReference type="GO" id="GO:0016758">
    <property type="term" value="F:hexosyltransferase activity"/>
    <property type="evidence" value="ECO:0007669"/>
    <property type="project" value="UniProtKB-UniRule"/>
</dbReference>
<dbReference type="CDD" id="cd11344">
    <property type="entry name" value="AmyAc_GlgE_like"/>
    <property type="match status" value="1"/>
</dbReference>
<feature type="active site" description="Nucleophile" evidence="6">
    <location>
        <position position="417"/>
    </location>
</feature>
<dbReference type="GO" id="GO:0004553">
    <property type="term" value="F:hydrolase activity, hydrolyzing O-glycosyl compounds"/>
    <property type="evidence" value="ECO:0007669"/>
    <property type="project" value="InterPro"/>
</dbReference>
<dbReference type="AlphaFoldDB" id="A0A557XIS0"/>
<feature type="binding site" evidence="6">
    <location>
        <begin position="556"/>
        <end position="557"/>
    </location>
    <ligand>
        <name>alpha-maltose 1-phosphate</name>
        <dbReference type="ChEBI" id="CHEBI:63576"/>
    </ligand>
</feature>
<dbReference type="InterPro" id="IPR021828">
    <property type="entry name" value="GlgE_dom_N/S"/>
</dbReference>
<dbReference type="EMBL" id="VMQU01000095">
    <property type="protein sequence ID" value="TVS85606.1"/>
    <property type="molecule type" value="Genomic_DNA"/>
</dbReference>
<comment type="function">
    <text evidence="6">Maltosyltransferase that uses maltose 1-phosphate (M1P) as the sugar donor to elongate linear or branched alpha-(1-&gt;4)-glucans. Is involved in a branched alpha-glucan biosynthetic pathway from trehalose, together with TreS, Mak and GlgB.</text>
</comment>
<dbReference type="Gene3D" id="2.60.40.10">
    <property type="entry name" value="Immunoglobulins"/>
    <property type="match status" value="1"/>
</dbReference>
<feature type="site" description="Transition state stabilizer" evidence="6">
    <location>
        <position position="502"/>
    </location>
</feature>
<feature type="binding site" evidence="6">
    <location>
        <position position="418"/>
    </location>
    <ligand>
        <name>alpha-maltose 1-phosphate</name>
        <dbReference type="ChEBI" id="CHEBI:63576"/>
    </ligand>
</feature>
<proteinExistence type="inferred from homology"/>
<dbReference type="InterPro" id="IPR006047">
    <property type="entry name" value="GH13_cat_dom"/>
</dbReference>
<comment type="caution">
    <text evidence="9">The sequence shown here is derived from an EMBL/GenBank/DDBJ whole genome shotgun (WGS) entry which is preliminary data.</text>
</comment>
<dbReference type="UniPathway" id="UPA00164"/>
<evidence type="ECO:0000256" key="5">
    <source>
        <dbReference type="ARBA" id="ARBA00048735"/>
    </source>
</evidence>
<feature type="active site" description="Proton donor" evidence="6">
    <location>
        <position position="446"/>
    </location>
</feature>
<evidence type="ECO:0000256" key="7">
    <source>
        <dbReference type="SAM" id="MobiDB-lite"/>
    </source>
</evidence>
<feature type="region of interest" description="Disordered" evidence="7">
    <location>
        <begin position="285"/>
        <end position="308"/>
    </location>
</feature>
<keyword evidence="2 6" id="KW-0328">Glycosyltransferase</keyword>
<comment type="similarity">
    <text evidence="6">Belongs to the glycosyl hydrolase 13 family. GlgE subfamily.</text>
</comment>
<evidence type="ECO:0000256" key="4">
    <source>
        <dbReference type="ARBA" id="ARBA00023277"/>
    </source>
</evidence>
<gene>
    <name evidence="6" type="primary">glgE</name>
    <name evidence="9" type="ORF">FPZ47_19575</name>
</gene>
<comment type="catalytic activity">
    <reaction evidence="5 6">
        <text>alpha-maltose 1-phosphate + [(1-&gt;4)-alpha-D-glucosyl](n) = [(1-&gt;4)-alpha-D-glucosyl](n+2) + phosphate</text>
        <dbReference type="Rhea" id="RHEA:42692"/>
        <dbReference type="Rhea" id="RHEA-COMP:9584"/>
        <dbReference type="Rhea" id="RHEA-COMP:10183"/>
        <dbReference type="ChEBI" id="CHEBI:15444"/>
        <dbReference type="ChEBI" id="CHEBI:43474"/>
        <dbReference type="ChEBI" id="CHEBI:63576"/>
        <dbReference type="EC" id="2.4.99.16"/>
    </reaction>
</comment>
<comment type="subunit">
    <text evidence="1 6">Homodimer.</text>
</comment>
<sequence>MVVPGRIEIDDVQPVVSCGAYPAKAVVGEVVPVSAAVWREGHDAVAATLVVRYVGQRYPQVTEVRQIKAVEAPERPAGAHEAGAPDPQRVKPQLLPMRMGEEPYVFHGQFTPDRVGLWMFRVDGWGDPIASWKHGLVAKLDAGQGEAELSNDLVVGARLFERAAAGVPRARRDPLLAAAGALRAAGDPVTRTAPALAPEIDELLAEHPLRDLVTRGEQFGVWVDRPLARFGSWYELFPRSTGGWDADGTPVHGTFATTAAQLPRIADMGFDVVYLPPIHPIGKVHRKGRNNSPTAAPGDVGSPWAIGSDEGGHDAIHPSLGTIDDFDDFVSATRALGMEVALDLALQCAPDHPWAREHREWFTELPDGTIAYAENPPKKYQDIYPLNFDNDPAGLYDEVLRVCRHWIDHGVKIFRVDNPHTKPPNFWAWLIAQIKDHDPDVLFLAEAFTPPARQYGLAKLGFTQSYSYFTWRTAKWELTEFGNDIAALADFRRPNLFVNTPDILHAILQHNGPGMFAIRAVLAATMGPAWGMYSGYELFEHRAVREGSEEYLDSEKYELRPRDYAGALAEGRSLEPFITQINAIRRLHPALQQLRTIHFHHVDNDAMLAYSKFDPATGDCVLVVVSLNAFGPEEATLWLDMAALGMEPYERFWVRDEITGHEFQWGQANYVRLDPAQAVAHIINMPLLPNESRNTLLRRR</sequence>
<dbReference type="PANTHER" id="PTHR47786">
    <property type="entry name" value="ALPHA-1,4-GLUCAN:MALTOSE-1-PHOSPHATE MALTOSYLTRANSFERASE"/>
    <property type="match status" value="1"/>
</dbReference>
<dbReference type="Gene3D" id="2.60.40.1180">
    <property type="entry name" value="Golgi alpha-mannosidase II"/>
    <property type="match status" value="1"/>
</dbReference>
<keyword evidence="3 6" id="KW-0808">Transferase</keyword>
<dbReference type="EC" id="2.4.99.16" evidence="6"/>
<evidence type="ECO:0000313" key="10">
    <source>
        <dbReference type="Proteomes" id="UP000320513"/>
    </source>
</evidence>
<dbReference type="SMART" id="SM00642">
    <property type="entry name" value="Aamy"/>
    <property type="match status" value="1"/>
</dbReference>
<keyword evidence="4 6" id="KW-0119">Carbohydrate metabolism</keyword>
<dbReference type="Pfam" id="PF00128">
    <property type="entry name" value="Alpha-amylase"/>
    <property type="match status" value="1"/>
</dbReference>
<dbReference type="SUPFAM" id="SSF51445">
    <property type="entry name" value="(Trans)glycosidases"/>
    <property type="match status" value="1"/>
</dbReference>
<dbReference type="Gene3D" id="1.20.58.80">
    <property type="entry name" value="Phosphotransferase system, lactose/cellobiose-type IIA subunit"/>
    <property type="match status" value="1"/>
</dbReference>
<dbReference type="InterPro" id="IPR026585">
    <property type="entry name" value="GlgE"/>
</dbReference>
<dbReference type="InterPro" id="IPR013780">
    <property type="entry name" value="Glyco_hydro_b"/>
</dbReference>
<dbReference type="Gene3D" id="3.20.20.80">
    <property type="entry name" value="Glycosidases"/>
    <property type="match status" value="1"/>
</dbReference>
<reference evidence="9 10" key="1">
    <citation type="submission" date="2019-07" db="EMBL/GenBank/DDBJ databases">
        <title>New Mycobacterium species.</title>
        <authorList>
            <person name="Tortoli E."/>
            <person name="Ghielmetti G."/>
            <person name="Friedel U."/>
            <person name="Trovato A."/>
        </authorList>
    </citation>
    <scope>NUCLEOTIDE SEQUENCE [LARGE SCALE GENOMIC DNA]</scope>
    <source>
        <strain evidence="9 10">16-83</strain>
    </source>
</reference>